<feature type="region of interest" description="Disordered" evidence="1">
    <location>
        <begin position="1449"/>
        <end position="1508"/>
    </location>
</feature>
<feature type="compositionally biased region" description="Polar residues" evidence="1">
    <location>
        <begin position="608"/>
        <end position="630"/>
    </location>
</feature>
<feature type="compositionally biased region" description="Polar residues" evidence="1">
    <location>
        <begin position="61"/>
        <end position="72"/>
    </location>
</feature>
<organism evidence="2 3">
    <name type="scientific">Hyaloscypha hepaticicola</name>
    <dbReference type="NCBI Taxonomy" id="2082293"/>
    <lineage>
        <taxon>Eukaryota</taxon>
        <taxon>Fungi</taxon>
        <taxon>Dikarya</taxon>
        <taxon>Ascomycota</taxon>
        <taxon>Pezizomycotina</taxon>
        <taxon>Leotiomycetes</taxon>
        <taxon>Helotiales</taxon>
        <taxon>Hyaloscyphaceae</taxon>
        <taxon>Hyaloscypha</taxon>
    </lineage>
</organism>
<feature type="compositionally biased region" description="Polar residues" evidence="1">
    <location>
        <begin position="184"/>
        <end position="200"/>
    </location>
</feature>
<dbReference type="Proteomes" id="UP000235672">
    <property type="component" value="Unassembled WGS sequence"/>
</dbReference>
<feature type="compositionally biased region" description="Basic and acidic residues" evidence="1">
    <location>
        <begin position="528"/>
        <end position="544"/>
    </location>
</feature>
<feature type="compositionally biased region" description="Polar residues" evidence="1">
    <location>
        <begin position="756"/>
        <end position="777"/>
    </location>
</feature>
<feature type="region of interest" description="Disordered" evidence="1">
    <location>
        <begin position="919"/>
        <end position="963"/>
    </location>
</feature>
<reference evidence="2 3" key="1">
    <citation type="submission" date="2016-05" db="EMBL/GenBank/DDBJ databases">
        <title>A degradative enzymes factory behind the ericoid mycorrhizal symbiosis.</title>
        <authorList>
            <consortium name="DOE Joint Genome Institute"/>
            <person name="Martino E."/>
            <person name="Morin E."/>
            <person name="Grelet G."/>
            <person name="Kuo A."/>
            <person name="Kohler A."/>
            <person name="Daghino S."/>
            <person name="Barry K."/>
            <person name="Choi C."/>
            <person name="Cichocki N."/>
            <person name="Clum A."/>
            <person name="Copeland A."/>
            <person name="Hainaut M."/>
            <person name="Haridas S."/>
            <person name="Labutti K."/>
            <person name="Lindquist E."/>
            <person name="Lipzen A."/>
            <person name="Khouja H.-R."/>
            <person name="Murat C."/>
            <person name="Ohm R."/>
            <person name="Olson A."/>
            <person name="Spatafora J."/>
            <person name="Veneault-Fourrey C."/>
            <person name="Henrissat B."/>
            <person name="Grigoriev I."/>
            <person name="Martin F."/>
            <person name="Perotto S."/>
        </authorList>
    </citation>
    <scope>NUCLEOTIDE SEQUENCE [LARGE SCALE GENOMIC DNA]</scope>
    <source>
        <strain evidence="2 3">UAMH 7357</strain>
    </source>
</reference>
<feature type="compositionally biased region" description="Basic and acidic residues" evidence="1">
    <location>
        <begin position="257"/>
        <end position="277"/>
    </location>
</feature>
<feature type="compositionally biased region" description="Basic and acidic residues" evidence="1">
    <location>
        <begin position="1488"/>
        <end position="1498"/>
    </location>
</feature>
<dbReference type="OrthoDB" id="5382102at2759"/>
<feature type="compositionally biased region" description="Polar residues" evidence="1">
    <location>
        <begin position="1686"/>
        <end position="1697"/>
    </location>
</feature>
<feature type="region of interest" description="Disordered" evidence="1">
    <location>
        <begin position="734"/>
        <end position="854"/>
    </location>
</feature>
<feature type="compositionally biased region" description="Polar residues" evidence="1">
    <location>
        <begin position="1709"/>
        <end position="1753"/>
    </location>
</feature>
<feature type="compositionally biased region" description="Basic and acidic residues" evidence="1">
    <location>
        <begin position="400"/>
        <end position="413"/>
    </location>
</feature>
<feature type="compositionally biased region" description="Basic and acidic residues" evidence="1">
    <location>
        <begin position="134"/>
        <end position="149"/>
    </location>
</feature>
<feature type="compositionally biased region" description="Basic and acidic residues" evidence="1">
    <location>
        <begin position="374"/>
        <end position="384"/>
    </location>
</feature>
<feature type="region of interest" description="Disordered" evidence="1">
    <location>
        <begin position="374"/>
        <end position="486"/>
    </location>
</feature>
<feature type="compositionally biased region" description="Polar residues" evidence="1">
    <location>
        <begin position="339"/>
        <end position="349"/>
    </location>
</feature>
<feature type="compositionally biased region" description="Polar residues" evidence="1">
    <location>
        <begin position="845"/>
        <end position="854"/>
    </location>
</feature>
<keyword evidence="3" id="KW-1185">Reference proteome</keyword>
<feature type="region of interest" description="Disordered" evidence="1">
    <location>
        <begin position="1"/>
        <end position="349"/>
    </location>
</feature>
<evidence type="ECO:0000313" key="3">
    <source>
        <dbReference type="Proteomes" id="UP000235672"/>
    </source>
</evidence>
<feature type="compositionally biased region" description="Polar residues" evidence="1">
    <location>
        <begin position="1822"/>
        <end position="1831"/>
    </location>
</feature>
<dbReference type="PANTHER" id="PTHR42105:SF1">
    <property type="entry name" value="TRANSALDOLASE"/>
    <property type="match status" value="1"/>
</dbReference>
<feature type="compositionally biased region" description="Basic and acidic residues" evidence="1">
    <location>
        <begin position="444"/>
        <end position="486"/>
    </location>
</feature>
<feature type="compositionally biased region" description="Polar residues" evidence="1">
    <location>
        <begin position="1639"/>
        <end position="1648"/>
    </location>
</feature>
<dbReference type="STRING" id="1745343.A0A2J6QLY6"/>
<feature type="region of interest" description="Disordered" evidence="1">
    <location>
        <begin position="503"/>
        <end position="553"/>
    </location>
</feature>
<feature type="region of interest" description="Disordered" evidence="1">
    <location>
        <begin position="565"/>
        <end position="671"/>
    </location>
</feature>
<feature type="compositionally biased region" description="Basic residues" evidence="1">
    <location>
        <begin position="518"/>
        <end position="527"/>
    </location>
</feature>
<feature type="region of interest" description="Disordered" evidence="1">
    <location>
        <begin position="1353"/>
        <end position="1377"/>
    </location>
</feature>
<feature type="region of interest" description="Disordered" evidence="1">
    <location>
        <begin position="1130"/>
        <end position="1151"/>
    </location>
</feature>
<feature type="compositionally biased region" description="Basic and acidic residues" evidence="1">
    <location>
        <begin position="1449"/>
        <end position="1458"/>
    </location>
</feature>
<feature type="compositionally biased region" description="Low complexity" evidence="1">
    <location>
        <begin position="15"/>
        <end position="28"/>
    </location>
</feature>
<sequence length="1873" mass="203891">MGADSKKGPPLPAPTETDSTTGGTDFGSKLTEKSSYSLPEDGSPVTIATRRKKSEKDGHGSLNSNNKSQTSLLIEYFEGGKGSQAETRRPSVRVKVTPSSKSRSRSSNDHIQITEQRKGTRKPSYTKRIQLSNVKDEKSLEAEGDDHSLHSYRSATEESNVTSRGGHPIEVEIRRHGSPLIPTGESSSTKYVQQNASDISSMPADSFLDGTTRSPERKRSRSLTRGEALAAGAATGLVAGAVADKLRTPSRRRSRSLSRERIVAQKAVEKVKGEKSSERRRKHSSRSRSVSGEHASENLKSPRRRSSRGHPEESLVSGMDSSAVNSHLSGKSGDAYSLRSGTSTKSSINNPKLLETVEDAIRRLILPELTQLRREQSKHAERDRERHRRGSITSGSGVSRDSRESSGGRRLSDRGSGTDSPGKPRVILNDSEVLSGKSGKTRRDKNIDRVKLEDSPGSFERETSEDTVVQEDHRVRKKGSSDRHRGLEAAAIGAGVGALTAAALHKHHSQDSLDGQKERRRRRTKSRSRSDSLVETYEDREHETVPPMPLMSDINASEITRSSILSAETERPHSASQERVTPIREVPRGIASPSSRTPTRTPIALQQGLGTQHSNYSRGNLSLHSQPSDQRLSEEYALDEHGRKVSMDSSPEHEDDDSYLEEEHHGGHSHALAAGLAGAAAGAGLAAMHHQQAHVDDEHDDPELLEDTHGYYHQEVPPPLRYVPYAQERRGLSPIQSVSGYTEGDPDQQQRDSRLTHSTGSYSSMNKSGHQPTSGRSIRSLDSLGNVHGNRHDFSEVRQGGLTESELTQDGEYWEEQHRENDRNRDFDSESYHSSNPRNDYKHMTNYTDDSMNTPHLDQVTTGQNVRGLGANPDFVHTPNAVESAVASLVNESELTGDSGYSVNNGQYDRRVSYASYEDGSERHFTSQGNSPTKHKTSRELRYDESGGSSSQRNSPAKYAEEYDIDEQGRKVAMPRHEKSHTAEKAALAGIAAGAAAAVIAGRTKKSAANQIQYADRSEDTGAPMQKSFKERALEYTGQIPSPRLSMEAGLSEAASHEQLKFTSSGLPDLQDPMPEIGYGDGESVVTTNPSDIQGPSMNRENKMSDANLKAAEAALVGAAIGAGGAAAIAGHNRESSQDHDEDWQRTSGERKRDTLITNPYEGTSPIAAIGGGLDRDLLGQSGFSGINNDFAPNKLGYQAGSPGALPKDEGYISSAPNARSPGGITPEPTITGVGFLDQDIGGAADALAGGDPFYTPKHARHLSGMSHGMGSPIYDSATGNGIDRIQSKDIVALMDHLTVRDAQRSARDTEILVTLVRAAAEMRNSFEEMKRLLADTEDVIITEVQGNTDKSVQKAINGPRPLPQSGTRSIRQGSQDEMYEDLPTKKRNVFRRALKGLSMKSSNDLGKIEEMLVQLLGEVEGLKVAQGLKPGSHAADSYEDLQQEGNYEHDRGYEPEGHAGTSTASHASQSGHLSLPLSRGASGQRGYDGRKFSDHRISTVPEGDEDELDAHEQVVLNNQFEQNEQLLTPTREISRGGSAPLGTPPQQYIPPASLSNENTPKTDKSKKHKSSSSSGWIPKVSRWSETTASTVFKGFRNSGRGSGRKGDEQFVEPPSRSGSDLGNYPEHDPYGDDKLRSGFSQEQIQQYNEDEAPVSLLPPEDPKYKAHRNSLNLQHPQPRPGPTVRYQTALESQAVNFGSPMSPRSVDWGSQTSLSRLPPQQTHRYSGNTTNTGNMSPVSDGAYSNASASNQGPARPPKEPIVPQLPPKIRAGKLTKPSPLSNEHLNTGDRLYEQGGSPRSAARKLSGTLGGVPARKPTGPRSMSSASKSGELNRDDGIVVRRNKNRGMFHIYLAQVKHRLIGRRYLRHNSQQ</sequence>
<proteinExistence type="predicted"/>
<evidence type="ECO:0000256" key="1">
    <source>
        <dbReference type="SAM" id="MobiDB-lite"/>
    </source>
</evidence>
<gene>
    <name evidence="2" type="ORF">NA56DRAFT_229987</name>
</gene>
<protein>
    <submittedName>
        <fullName evidence="2">Uncharacterized protein</fullName>
    </submittedName>
</protein>
<feature type="compositionally biased region" description="Low complexity" evidence="1">
    <location>
        <begin position="228"/>
        <end position="243"/>
    </location>
</feature>
<feature type="compositionally biased region" description="Polar residues" evidence="1">
    <location>
        <begin position="1461"/>
        <end position="1473"/>
    </location>
</feature>
<feature type="compositionally biased region" description="Basic and acidic residues" evidence="1">
    <location>
        <begin position="631"/>
        <end position="652"/>
    </location>
</feature>
<feature type="region of interest" description="Disordered" evidence="1">
    <location>
        <begin position="685"/>
        <end position="704"/>
    </location>
</feature>
<feature type="compositionally biased region" description="Polar residues" evidence="1">
    <location>
        <begin position="151"/>
        <end position="163"/>
    </location>
</feature>
<feature type="compositionally biased region" description="Basic and acidic residues" evidence="1">
    <location>
        <begin position="1132"/>
        <end position="1151"/>
    </location>
</feature>
<accession>A0A2J6QLY6</accession>
<name>A0A2J6QLY6_9HELO</name>
<feature type="region of interest" description="Disordered" evidence="1">
    <location>
        <begin position="1533"/>
        <end position="1839"/>
    </location>
</feature>
<feature type="compositionally biased region" description="Polar residues" evidence="1">
    <location>
        <begin position="319"/>
        <end position="329"/>
    </location>
</feature>
<feature type="compositionally biased region" description="Basic and acidic residues" evidence="1">
    <location>
        <begin position="815"/>
        <end position="831"/>
    </location>
</feature>
<evidence type="ECO:0000313" key="2">
    <source>
        <dbReference type="EMBL" id="PMD27261.1"/>
    </source>
</evidence>
<feature type="compositionally biased region" description="Basic and acidic residues" evidence="1">
    <location>
        <begin position="1626"/>
        <end position="1637"/>
    </location>
</feature>
<dbReference type="EMBL" id="KZ613466">
    <property type="protein sequence ID" value="PMD27261.1"/>
    <property type="molecule type" value="Genomic_DNA"/>
</dbReference>
<feature type="compositionally biased region" description="Polar residues" evidence="1">
    <location>
        <begin position="1365"/>
        <end position="1376"/>
    </location>
</feature>
<dbReference type="PANTHER" id="PTHR42105">
    <property type="entry name" value="DIM2-ASSOCIATED PROTEIN 1"/>
    <property type="match status" value="1"/>
</dbReference>